<organism evidence="1">
    <name type="scientific">Picea glauca</name>
    <name type="common">White spruce</name>
    <name type="synonym">Pinus glauca</name>
    <dbReference type="NCBI Taxonomy" id="3330"/>
    <lineage>
        <taxon>Eukaryota</taxon>
        <taxon>Viridiplantae</taxon>
        <taxon>Streptophyta</taxon>
        <taxon>Embryophyta</taxon>
        <taxon>Tracheophyta</taxon>
        <taxon>Spermatophyta</taxon>
        <taxon>Pinopsida</taxon>
        <taxon>Pinidae</taxon>
        <taxon>Conifers I</taxon>
        <taxon>Pinales</taxon>
        <taxon>Pinaceae</taxon>
        <taxon>Picea</taxon>
    </lineage>
</organism>
<reference evidence="1" key="1">
    <citation type="journal article" date="2015" name="Genome Biol. Evol.">
        <title>Organellar Genomes of White Spruce (Picea glauca): Assembly and Annotation.</title>
        <authorList>
            <person name="Jackman S.D."/>
            <person name="Warren R.L."/>
            <person name="Gibb E.A."/>
            <person name="Vandervalk B.P."/>
            <person name="Mohamadi H."/>
            <person name="Chu J."/>
            <person name="Raymond A."/>
            <person name="Pleasance S."/>
            <person name="Coope R."/>
            <person name="Wildung M.R."/>
            <person name="Ritland C.E."/>
            <person name="Bousquet J."/>
            <person name="Jones S.J."/>
            <person name="Bohlmann J."/>
            <person name="Birol I."/>
        </authorList>
    </citation>
    <scope>NUCLEOTIDE SEQUENCE [LARGE SCALE GENOMIC DNA]</scope>
    <source>
        <tissue evidence="1">Flushing bud</tissue>
    </source>
</reference>
<geneLocation type="mitochondrion" evidence="1"/>
<proteinExistence type="predicted"/>
<protein>
    <submittedName>
        <fullName evidence="1">Uncharacterized protein</fullName>
    </submittedName>
</protein>
<accession>A0A101LX39</accession>
<name>A0A101LX39_PICGL</name>
<dbReference type="AlphaFoldDB" id="A0A101LX39"/>
<gene>
    <name evidence="1" type="ORF">ABT39_MTgene5973</name>
</gene>
<comment type="caution">
    <text evidence="1">The sequence shown here is derived from an EMBL/GenBank/DDBJ whole genome shotgun (WGS) entry which is preliminary data.</text>
</comment>
<keyword evidence="1" id="KW-0496">Mitochondrion</keyword>
<evidence type="ECO:0000313" key="1">
    <source>
        <dbReference type="EMBL" id="KUM46969.1"/>
    </source>
</evidence>
<sequence length="105" mass="12050">MSKISERSNQGETRGAAMRLLNPCAYSLEFKGSTYLGRAYHVYSLSTTRWAHYKEILSWSILLAILLSKSIHSTIPMGGTKWEESCSCRIHLFTFLFVRQLDMLI</sequence>
<dbReference type="EMBL" id="LKAM01000008">
    <property type="protein sequence ID" value="KUM46969.1"/>
    <property type="molecule type" value="Genomic_DNA"/>
</dbReference>